<sequence>MLVLVELERALGQGEVWKQSHEQPLQNYGGVHQPYLRDAEDYHHQHESHTLTCYNVEHGDPNVRSGRHREGERKEVHIGEHSPSVEHKQQDHVEPVQVLGERVYGEDEEDDYDYQARHHVVDQVPDQRGQPEVHRVHAAHKLDVLGLDGALPHQEQHKAASQERHAEGQVEAHGEAGRVFAKTLVVDL</sequence>
<evidence type="ECO:0000313" key="2">
    <source>
        <dbReference type="Proteomes" id="UP000271974"/>
    </source>
</evidence>
<name>A0A433U5I2_ELYCH</name>
<evidence type="ECO:0000313" key="1">
    <source>
        <dbReference type="EMBL" id="RUS89091.1"/>
    </source>
</evidence>
<protein>
    <submittedName>
        <fullName evidence="1">Uncharacterized protein</fullName>
    </submittedName>
</protein>
<reference evidence="1 2" key="1">
    <citation type="submission" date="2019-01" db="EMBL/GenBank/DDBJ databases">
        <title>A draft genome assembly of the solar-powered sea slug Elysia chlorotica.</title>
        <authorList>
            <person name="Cai H."/>
            <person name="Li Q."/>
            <person name="Fang X."/>
            <person name="Li J."/>
            <person name="Curtis N.E."/>
            <person name="Altenburger A."/>
            <person name="Shibata T."/>
            <person name="Feng M."/>
            <person name="Maeda T."/>
            <person name="Schwartz J.A."/>
            <person name="Shigenobu S."/>
            <person name="Lundholm N."/>
            <person name="Nishiyama T."/>
            <person name="Yang H."/>
            <person name="Hasebe M."/>
            <person name="Li S."/>
            <person name="Pierce S.K."/>
            <person name="Wang J."/>
        </authorList>
    </citation>
    <scope>NUCLEOTIDE SEQUENCE [LARGE SCALE GENOMIC DNA]</scope>
    <source>
        <strain evidence="1">EC2010</strain>
        <tissue evidence="1">Whole organism of an adult</tissue>
    </source>
</reference>
<comment type="caution">
    <text evidence="1">The sequence shown here is derived from an EMBL/GenBank/DDBJ whole genome shotgun (WGS) entry which is preliminary data.</text>
</comment>
<dbReference type="Proteomes" id="UP000271974">
    <property type="component" value="Unassembled WGS sequence"/>
</dbReference>
<organism evidence="1 2">
    <name type="scientific">Elysia chlorotica</name>
    <name type="common">Eastern emerald elysia</name>
    <name type="synonym">Sea slug</name>
    <dbReference type="NCBI Taxonomy" id="188477"/>
    <lineage>
        <taxon>Eukaryota</taxon>
        <taxon>Metazoa</taxon>
        <taxon>Spiralia</taxon>
        <taxon>Lophotrochozoa</taxon>
        <taxon>Mollusca</taxon>
        <taxon>Gastropoda</taxon>
        <taxon>Heterobranchia</taxon>
        <taxon>Euthyneura</taxon>
        <taxon>Panpulmonata</taxon>
        <taxon>Sacoglossa</taxon>
        <taxon>Placobranchoidea</taxon>
        <taxon>Plakobranchidae</taxon>
        <taxon>Elysia</taxon>
    </lineage>
</organism>
<dbReference type="EMBL" id="RQTK01000066">
    <property type="protein sequence ID" value="RUS89091.1"/>
    <property type="molecule type" value="Genomic_DNA"/>
</dbReference>
<keyword evidence="2" id="KW-1185">Reference proteome</keyword>
<feature type="non-terminal residue" evidence="1">
    <location>
        <position position="188"/>
    </location>
</feature>
<gene>
    <name evidence="1" type="ORF">EGW08_003154</name>
</gene>
<dbReference type="AlphaFoldDB" id="A0A433U5I2"/>
<proteinExistence type="predicted"/>
<accession>A0A433U5I2</accession>